<evidence type="ECO:0000313" key="2">
    <source>
        <dbReference type="EMBL" id="SDE82779.1"/>
    </source>
</evidence>
<keyword evidence="3" id="KW-1185">Reference proteome</keyword>
<feature type="signal peptide" evidence="1">
    <location>
        <begin position="1"/>
        <end position="20"/>
    </location>
</feature>
<dbReference type="STRING" id="282683.SAMN04488105_108103"/>
<sequence>MRSLISTVVLAGVLGTAATAQDGGQDLNQAASDPTASLTAYVFQDFYTSRYHGLDDADGNRLQFRLAIPYTLGGTNNIFRLTLPYVTSSPGDTEGWSDATVFNLTTFDRSWGRFGLGAVALLPVGDDDLTTDRWGLGPAAGFIAQANWGIWGLFNQNIIDMGGDGDRDPVNVSVLQPIFSVTLNDGWSIGSSDMSFTYDWEQDEFVSIPVGLQLSKLVTFGSTPVQLGLSYEYNFYDDGNGPEDVWGFTVKVLSP</sequence>
<dbReference type="OrthoDB" id="9809066at2"/>
<dbReference type="EMBL" id="FNAV01000008">
    <property type="protein sequence ID" value="SDE82779.1"/>
    <property type="molecule type" value="Genomic_DNA"/>
</dbReference>
<keyword evidence="1" id="KW-0732">Signal</keyword>
<accession>A0A1G7G436</accession>
<evidence type="ECO:0000256" key="1">
    <source>
        <dbReference type="SAM" id="SignalP"/>
    </source>
</evidence>
<evidence type="ECO:0000313" key="3">
    <source>
        <dbReference type="Proteomes" id="UP000198994"/>
    </source>
</evidence>
<evidence type="ECO:0008006" key="4">
    <source>
        <dbReference type="Google" id="ProtNLM"/>
    </source>
</evidence>
<dbReference type="Proteomes" id="UP000198994">
    <property type="component" value="Unassembled WGS sequence"/>
</dbReference>
<feature type="chain" id="PRO_5011545944" description="MetA-pathway of phenol degradation" evidence="1">
    <location>
        <begin position="21"/>
        <end position="255"/>
    </location>
</feature>
<gene>
    <name evidence="2" type="ORF">SAMN04488105_108103</name>
</gene>
<reference evidence="3" key="1">
    <citation type="submission" date="2016-10" db="EMBL/GenBank/DDBJ databases">
        <authorList>
            <person name="Varghese N."/>
            <person name="Submissions S."/>
        </authorList>
    </citation>
    <scope>NUCLEOTIDE SEQUENCE [LARGE SCALE GENOMIC DNA]</scope>
    <source>
        <strain evidence="3">DSM 10146</strain>
    </source>
</reference>
<organism evidence="2 3">
    <name type="scientific">Salipiger thiooxidans</name>
    <dbReference type="NCBI Taxonomy" id="282683"/>
    <lineage>
        <taxon>Bacteria</taxon>
        <taxon>Pseudomonadati</taxon>
        <taxon>Pseudomonadota</taxon>
        <taxon>Alphaproteobacteria</taxon>
        <taxon>Rhodobacterales</taxon>
        <taxon>Roseobacteraceae</taxon>
        <taxon>Salipiger</taxon>
    </lineage>
</organism>
<proteinExistence type="predicted"/>
<dbReference type="RefSeq" id="WP_089959929.1">
    <property type="nucleotide sequence ID" value="NZ_FNAV01000008.1"/>
</dbReference>
<protein>
    <recommendedName>
        <fullName evidence="4">MetA-pathway of phenol degradation</fullName>
    </recommendedName>
</protein>
<name>A0A1G7G436_9RHOB</name>
<dbReference type="AlphaFoldDB" id="A0A1G7G436"/>